<feature type="domain" description="Histidine kinase" evidence="2">
    <location>
        <begin position="278"/>
        <end position="496"/>
    </location>
</feature>
<keyword evidence="4" id="KW-1185">Reference proteome</keyword>
<dbReference type="InterPro" id="IPR025201">
    <property type="entry name" value="KdpD_TM"/>
</dbReference>
<dbReference type="Proteomes" id="UP000723714">
    <property type="component" value="Unassembled WGS sequence"/>
</dbReference>
<dbReference type="SMART" id="SM00388">
    <property type="entry name" value="HisKA"/>
    <property type="match status" value="1"/>
</dbReference>
<organism evidence="3 4">
    <name type="scientific">Faecalicatena faecalis</name>
    <dbReference type="NCBI Taxonomy" id="2726362"/>
    <lineage>
        <taxon>Bacteria</taxon>
        <taxon>Bacillati</taxon>
        <taxon>Bacillota</taxon>
        <taxon>Clostridia</taxon>
        <taxon>Lachnospirales</taxon>
        <taxon>Lachnospiraceae</taxon>
        <taxon>Faecalicatena</taxon>
    </lineage>
</organism>
<keyword evidence="1" id="KW-0812">Transmembrane</keyword>
<dbReference type="SMART" id="SM00387">
    <property type="entry name" value="HATPase_c"/>
    <property type="match status" value="1"/>
</dbReference>
<dbReference type="PROSITE" id="PS50109">
    <property type="entry name" value="HIS_KIN"/>
    <property type="match status" value="1"/>
</dbReference>
<evidence type="ECO:0000259" key="2">
    <source>
        <dbReference type="PROSITE" id="PS50109"/>
    </source>
</evidence>
<dbReference type="InterPro" id="IPR003594">
    <property type="entry name" value="HATPase_dom"/>
</dbReference>
<dbReference type="RefSeq" id="WP_216240868.1">
    <property type="nucleotide sequence ID" value="NZ_JABACJ020000006.1"/>
</dbReference>
<protein>
    <submittedName>
        <fullName evidence="3">DUF4118 domain-containing protein</fullName>
    </submittedName>
</protein>
<gene>
    <name evidence="3" type="ORF">HGO97_008430</name>
</gene>
<dbReference type="EMBL" id="JABACJ020000006">
    <property type="protein sequence ID" value="MBU3875837.1"/>
    <property type="molecule type" value="Genomic_DNA"/>
</dbReference>
<keyword evidence="1" id="KW-1133">Transmembrane helix</keyword>
<dbReference type="InterPro" id="IPR005467">
    <property type="entry name" value="His_kinase_dom"/>
</dbReference>
<sequence>MDKRRELLLDIGKLLLTVTAATILGKFFTKAGFQEANIVVIYILNVLLVARFTHGYYFGIASSIISLLSFNYFFSAPYYTLSVYDSSYLVTFVIMLITALITSALTTKEKLLTQEAMEKGNENQMLYQLANNLSDASDIESILKVTIESVGRLLRTDIGCIYIGKSGTIYFQQIEGELVRQKAENYDEIEKSLVRLKTQYRKSARAYEYPIRGQGRLLAVLKINGSLSEEELKGKSRLLHAIIENVSLALERIEIMTEQIQDRQKIEKERDRANLLRSISHDLRTPLSGIMGTSEMLMDMTDKQDRRYCLIQGIYQDADWLKSLVENVLNLTRLRDGEVLIQKEPEAIEEIIGCAVAHVEKAFPDREIDVQIPEEFHLVPMDARLMEQVITNLLDNAVKHTKPDEKIQVAVSYTRAEVIVTVRDEGEGIASCDAPNIFQMFYTSKTRSSDIKKGIGLGLAICETVIKAHGGTICGQNRQDHQDHQGAEFIFRLPFS</sequence>
<reference evidence="3 4" key="1">
    <citation type="submission" date="2021-06" db="EMBL/GenBank/DDBJ databases">
        <title>Faecalicatena sp. nov. isolated from porcine feces.</title>
        <authorList>
            <person name="Oh B.S."/>
            <person name="Lee J.H."/>
        </authorList>
    </citation>
    <scope>NUCLEOTIDE SEQUENCE [LARGE SCALE GENOMIC DNA]</scope>
    <source>
        <strain evidence="3 4">AGMB00832</strain>
    </source>
</reference>
<evidence type="ECO:0000256" key="1">
    <source>
        <dbReference type="SAM" id="Phobius"/>
    </source>
</evidence>
<feature type="transmembrane region" description="Helical" evidence="1">
    <location>
        <begin position="86"/>
        <end position="107"/>
    </location>
</feature>
<accession>A0ABS6D2L6</accession>
<keyword evidence="1" id="KW-0472">Membrane</keyword>
<proteinExistence type="predicted"/>
<dbReference type="Pfam" id="PF02518">
    <property type="entry name" value="HATPase_c"/>
    <property type="match status" value="1"/>
</dbReference>
<feature type="transmembrane region" description="Helical" evidence="1">
    <location>
        <begin position="7"/>
        <end position="25"/>
    </location>
</feature>
<feature type="transmembrane region" description="Helical" evidence="1">
    <location>
        <begin position="56"/>
        <end position="74"/>
    </location>
</feature>
<evidence type="ECO:0000313" key="3">
    <source>
        <dbReference type="EMBL" id="MBU3875837.1"/>
    </source>
</evidence>
<dbReference type="PANTHER" id="PTHR45569">
    <property type="entry name" value="SENSOR PROTEIN KDPD"/>
    <property type="match status" value="1"/>
</dbReference>
<dbReference type="InterPro" id="IPR003661">
    <property type="entry name" value="HisK_dim/P_dom"/>
</dbReference>
<dbReference type="CDD" id="cd00075">
    <property type="entry name" value="HATPase"/>
    <property type="match status" value="1"/>
</dbReference>
<dbReference type="PANTHER" id="PTHR45569:SF1">
    <property type="entry name" value="SENSOR PROTEIN KDPD"/>
    <property type="match status" value="1"/>
</dbReference>
<dbReference type="Pfam" id="PF00512">
    <property type="entry name" value="HisKA"/>
    <property type="match status" value="1"/>
</dbReference>
<comment type="caution">
    <text evidence="3">The sequence shown here is derived from an EMBL/GenBank/DDBJ whole genome shotgun (WGS) entry which is preliminary data.</text>
</comment>
<dbReference type="CDD" id="cd00082">
    <property type="entry name" value="HisKA"/>
    <property type="match status" value="1"/>
</dbReference>
<dbReference type="InterPro" id="IPR052023">
    <property type="entry name" value="Histidine_kinase_KdpD"/>
</dbReference>
<dbReference type="Pfam" id="PF13493">
    <property type="entry name" value="DUF4118"/>
    <property type="match status" value="1"/>
</dbReference>
<evidence type="ECO:0000313" key="4">
    <source>
        <dbReference type="Proteomes" id="UP000723714"/>
    </source>
</evidence>
<name>A0ABS6D2L6_9FIRM</name>